<proteinExistence type="inferred from homology"/>
<evidence type="ECO:0000256" key="1">
    <source>
        <dbReference type="ARBA" id="ARBA00010458"/>
    </source>
</evidence>
<sequence>MEKKYIRESRVVQTDLVLPFDTNNHNTLFGGILMKKIDAVASVAVRRHCRSEVVTASTDSVDFLHPILTTDSVCLEAFVTWAGHSSMEVFVKVIAENLNTGERRVAATAFLTFVALNKSKTPVQVPKVIPETEEEKYLHKTAEDRAKIRKERRIKSKELAEKLSMDKPWDRVSI</sequence>
<keyword evidence="2 3" id="KW-0378">Hydrolase</keyword>
<evidence type="ECO:0000313" key="5">
    <source>
        <dbReference type="EMBL" id="OIJ21452.1"/>
    </source>
</evidence>
<gene>
    <name evidence="5" type="ORF">BKP45_01365</name>
</gene>
<dbReference type="Gene3D" id="3.10.129.10">
    <property type="entry name" value="Hotdog Thioesterase"/>
    <property type="match status" value="1"/>
</dbReference>
<dbReference type="Proteomes" id="UP000180057">
    <property type="component" value="Unassembled WGS sequence"/>
</dbReference>
<dbReference type="CDD" id="cd03442">
    <property type="entry name" value="BFIT_BACH"/>
    <property type="match status" value="1"/>
</dbReference>
<dbReference type="GO" id="GO:0005829">
    <property type="term" value="C:cytosol"/>
    <property type="evidence" value="ECO:0007669"/>
    <property type="project" value="TreeGrafter"/>
</dbReference>
<reference evidence="5 6" key="1">
    <citation type="submission" date="2016-10" db="EMBL/GenBank/DDBJ databases">
        <title>Draft genome sequences of four alkaliphilic bacteria belonging to the Anaerobacillus genus.</title>
        <authorList>
            <person name="Bassil N.M."/>
            <person name="Lloyd J.R."/>
        </authorList>
    </citation>
    <scope>NUCLEOTIDE SEQUENCE [LARGE SCALE GENOMIC DNA]</scope>
    <source>
        <strain evidence="5 6">DSM 22531</strain>
    </source>
</reference>
<dbReference type="STRING" id="472963.BKP45_01365"/>
<accession>A0A1S2M9N4</accession>
<dbReference type="AlphaFoldDB" id="A0A1S2M9N4"/>
<evidence type="ECO:0000313" key="6">
    <source>
        <dbReference type="Proteomes" id="UP000180057"/>
    </source>
</evidence>
<comment type="caution">
    <text evidence="5">The sequence shown here is derived from an EMBL/GenBank/DDBJ whole genome shotgun (WGS) entry which is preliminary data.</text>
</comment>
<dbReference type="EMBL" id="MLQS01000001">
    <property type="protein sequence ID" value="OIJ21452.1"/>
    <property type="molecule type" value="Genomic_DNA"/>
</dbReference>
<dbReference type="InterPro" id="IPR006683">
    <property type="entry name" value="Thioestr_dom"/>
</dbReference>
<comment type="similarity">
    <text evidence="1">Belongs to the acyl coenzyme A hydrolase family.</text>
</comment>
<dbReference type="GO" id="GO:0006637">
    <property type="term" value="P:acyl-CoA metabolic process"/>
    <property type="evidence" value="ECO:0007669"/>
    <property type="project" value="TreeGrafter"/>
</dbReference>
<evidence type="ECO:0000256" key="3">
    <source>
        <dbReference type="PROSITE-ProRule" id="PRU01106"/>
    </source>
</evidence>
<dbReference type="PROSITE" id="PS51770">
    <property type="entry name" value="HOTDOG_ACOT"/>
    <property type="match status" value="1"/>
</dbReference>
<dbReference type="RefSeq" id="WP_071388066.1">
    <property type="nucleotide sequence ID" value="NZ_MLQS01000001.1"/>
</dbReference>
<dbReference type="GO" id="GO:0009062">
    <property type="term" value="P:fatty acid catabolic process"/>
    <property type="evidence" value="ECO:0007669"/>
    <property type="project" value="TreeGrafter"/>
</dbReference>
<dbReference type="InterPro" id="IPR033120">
    <property type="entry name" value="HOTDOG_ACOT"/>
</dbReference>
<organism evidence="5 6">
    <name type="scientific">Anaerobacillus alkalidiazotrophicus</name>
    <dbReference type="NCBI Taxonomy" id="472963"/>
    <lineage>
        <taxon>Bacteria</taxon>
        <taxon>Bacillati</taxon>
        <taxon>Bacillota</taxon>
        <taxon>Bacilli</taxon>
        <taxon>Bacillales</taxon>
        <taxon>Bacillaceae</taxon>
        <taxon>Anaerobacillus</taxon>
    </lineage>
</organism>
<dbReference type="Pfam" id="PF03061">
    <property type="entry name" value="4HBT"/>
    <property type="match status" value="1"/>
</dbReference>
<name>A0A1S2M9N4_9BACI</name>
<dbReference type="InterPro" id="IPR029069">
    <property type="entry name" value="HotDog_dom_sf"/>
</dbReference>
<dbReference type="PANTHER" id="PTHR11049">
    <property type="entry name" value="ACYL COENZYME A THIOESTER HYDROLASE"/>
    <property type="match status" value="1"/>
</dbReference>
<keyword evidence="6" id="KW-1185">Reference proteome</keyword>
<dbReference type="InterPro" id="IPR040170">
    <property type="entry name" value="Cytosol_ACT"/>
</dbReference>
<feature type="domain" description="HotDog ACOT-type" evidence="4">
    <location>
        <begin position="7"/>
        <end position="119"/>
    </location>
</feature>
<dbReference type="PANTHER" id="PTHR11049:SF24">
    <property type="entry name" value="CYTOSOLIC ACYL COENZYME A THIOESTER HYDROLASE"/>
    <property type="match status" value="1"/>
</dbReference>
<evidence type="ECO:0000259" key="4">
    <source>
        <dbReference type="PROSITE" id="PS51770"/>
    </source>
</evidence>
<dbReference type="SUPFAM" id="SSF54637">
    <property type="entry name" value="Thioesterase/thiol ester dehydrase-isomerase"/>
    <property type="match status" value="1"/>
</dbReference>
<protein>
    <submittedName>
        <fullName evidence="5">Acyl-CoA thioesterase</fullName>
    </submittedName>
</protein>
<evidence type="ECO:0000256" key="2">
    <source>
        <dbReference type="ARBA" id="ARBA00022801"/>
    </source>
</evidence>
<dbReference type="OrthoDB" id="9791628at2"/>
<dbReference type="GO" id="GO:0052816">
    <property type="term" value="F:long-chain fatty acyl-CoA hydrolase activity"/>
    <property type="evidence" value="ECO:0007669"/>
    <property type="project" value="TreeGrafter"/>
</dbReference>